<feature type="signal peptide" evidence="1">
    <location>
        <begin position="1"/>
        <end position="19"/>
    </location>
</feature>
<proteinExistence type="predicted"/>
<dbReference type="Proteomes" id="UP001221757">
    <property type="component" value="Unassembled WGS sequence"/>
</dbReference>
<feature type="chain" id="PRO_5042030184" description="Cell wall protein" evidence="1">
    <location>
        <begin position="20"/>
        <end position="165"/>
    </location>
</feature>
<evidence type="ECO:0000313" key="2">
    <source>
        <dbReference type="EMBL" id="KAJ7698072.1"/>
    </source>
</evidence>
<reference evidence="2" key="1">
    <citation type="submission" date="2023-03" db="EMBL/GenBank/DDBJ databases">
        <title>Massive genome expansion in bonnet fungi (Mycena s.s.) driven by repeated elements and novel gene families across ecological guilds.</title>
        <authorList>
            <consortium name="Lawrence Berkeley National Laboratory"/>
            <person name="Harder C.B."/>
            <person name="Miyauchi S."/>
            <person name="Viragh M."/>
            <person name="Kuo A."/>
            <person name="Thoen E."/>
            <person name="Andreopoulos B."/>
            <person name="Lu D."/>
            <person name="Skrede I."/>
            <person name="Drula E."/>
            <person name="Henrissat B."/>
            <person name="Morin E."/>
            <person name="Kohler A."/>
            <person name="Barry K."/>
            <person name="LaButti K."/>
            <person name="Morin E."/>
            <person name="Salamov A."/>
            <person name="Lipzen A."/>
            <person name="Mereny Z."/>
            <person name="Hegedus B."/>
            <person name="Baldrian P."/>
            <person name="Stursova M."/>
            <person name="Weitz H."/>
            <person name="Taylor A."/>
            <person name="Grigoriev I.V."/>
            <person name="Nagy L.G."/>
            <person name="Martin F."/>
            <person name="Kauserud H."/>
        </authorList>
    </citation>
    <scope>NUCLEOTIDE SEQUENCE</scope>
    <source>
        <strain evidence="2">CBHHK067</strain>
    </source>
</reference>
<evidence type="ECO:0000256" key="1">
    <source>
        <dbReference type="SAM" id="SignalP"/>
    </source>
</evidence>
<protein>
    <recommendedName>
        <fullName evidence="4">Cell wall protein</fullName>
    </recommendedName>
</protein>
<sequence>MAPAVFALISLLCMFQALAAPLHRRTDDAACDNAVFFAVGNNVLDAQLALGRINTTVLFADNPRFVLQTQLSLIDAADVLGEIRDSGTLVFSGPPPAAPAGAPPAPTNATARIVAGLTAAQTALNQTSLIAITDEGVAAAEAGSSIANGLAKAQQAVAINCTTAA</sequence>
<keyword evidence="3" id="KW-1185">Reference proteome</keyword>
<comment type="caution">
    <text evidence="2">The sequence shown here is derived from an EMBL/GenBank/DDBJ whole genome shotgun (WGS) entry which is preliminary data.</text>
</comment>
<organism evidence="2 3">
    <name type="scientific">Mycena rosella</name>
    <name type="common">Pink bonnet</name>
    <name type="synonym">Agaricus rosellus</name>
    <dbReference type="NCBI Taxonomy" id="1033263"/>
    <lineage>
        <taxon>Eukaryota</taxon>
        <taxon>Fungi</taxon>
        <taxon>Dikarya</taxon>
        <taxon>Basidiomycota</taxon>
        <taxon>Agaricomycotina</taxon>
        <taxon>Agaricomycetes</taxon>
        <taxon>Agaricomycetidae</taxon>
        <taxon>Agaricales</taxon>
        <taxon>Marasmiineae</taxon>
        <taxon>Mycenaceae</taxon>
        <taxon>Mycena</taxon>
    </lineage>
</organism>
<evidence type="ECO:0000313" key="3">
    <source>
        <dbReference type="Proteomes" id="UP001221757"/>
    </source>
</evidence>
<dbReference type="EMBL" id="JARKIE010000027">
    <property type="protein sequence ID" value="KAJ7698072.1"/>
    <property type="molecule type" value="Genomic_DNA"/>
</dbReference>
<gene>
    <name evidence="2" type="ORF">B0H17DRAFT_1197053</name>
</gene>
<evidence type="ECO:0008006" key="4">
    <source>
        <dbReference type="Google" id="ProtNLM"/>
    </source>
</evidence>
<accession>A0AAD7DRJ7</accession>
<name>A0AAD7DRJ7_MYCRO</name>
<keyword evidence="1" id="KW-0732">Signal</keyword>
<dbReference type="AlphaFoldDB" id="A0AAD7DRJ7"/>